<gene>
    <name evidence="2" type="ORF">TWF481_007873</name>
</gene>
<dbReference type="EMBL" id="JAVHJL010000005">
    <property type="protein sequence ID" value="KAK6502830.1"/>
    <property type="molecule type" value="Genomic_DNA"/>
</dbReference>
<accession>A0AAV9W5G9</accession>
<protein>
    <submittedName>
        <fullName evidence="2">Uncharacterized protein</fullName>
    </submittedName>
</protein>
<sequence>MSALRSLGLGARLNTMLSISRASRCPAVLRLPQRIPLQMPPRRTFWSKIFGKKKVEPVNPEDAKFIYPTSLCLFTAGRRTIYISCMKLASCYPFLLTVFYLGPNLTLNWPALYTIPLAQEHPNITAAVILTLTALPMGMFYLAAPYVTHIFIKIPPYARISKQAVMQWAKTGLTPDTKLRLFTMRFLGRPKLVEVPLGQLRVCRKRLGCVNLEWLYESKAKPRVSDFYVERKMGSGKGGHEAFFEVMGWVEENSARMEKKSIADAVNIKSPIIKEARKKSIKRR</sequence>
<reference evidence="2 3" key="1">
    <citation type="submission" date="2023-08" db="EMBL/GenBank/DDBJ databases">
        <authorList>
            <person name="Palmer J.M."/>
        </authorList>
    </citation>
    <scope>NUCLEOTIDE SEQUENCE [LARGE SCALE GENOMIC DNA]</scope>
    <source>
        <strain evidence="2 3">TWF481</strain>
    </source>
</reference>
<dbReference type="AlphaFoldDB" id="A0AAV9W5G9"/>
<keyword evidence="3" id="KW-1185">Reference proteome</keyword>
<evidence type="ECO:0000313" key="3">
    <source>
        <dbReference type="Proteomes" id="UP001370758"/>
    </source>
</evidence>
<proteinExistence type="predicted"/>
<comment type="caution">
    <text evidence="2">The sequence shown here is derived from an EMBL/GenBank/DDBJ whole genome shotgun (WGS) entry which is preliminary data.</text>
</comment>
<dbReference type="Proteomes" id="UP001370758">
    <property type="component" value="Unassembled WGS sequence"/>
</dbReference>
<feature type="transmembrane region" description="Helical" evidence="1">
    <location>
        <begin position="81"/>
        <end position="102"/>
    </location>
</feature>
<keyword evidence="1" id="KW-0812">Transmembrane</keyword>
<name>A0AAV9W5G9_9PEZI</name>
<organism evidence="2 3">
    <name type="scientific">Arthrobotrys musiformis</name>
    <dbReference type="NCBI Taxonomy" id="47236"/>
    <lineage>
        <taxon>Eukaryota</taxon>
        <taxon>Fungi</taxon>
        <taxon>Dikarya</taxon>
        <taxon>Ascomycota</taxon>
        <taxon>Pezizomycotina</taxon>
        <taxon>Orbiliomycetes</taxon>
        <taxon>Orbiliales</taxon>
        <taxon>Orbiliaceae</taxon>
        <taxon>Arthrobotrys</taxon>
    </lineage>
</organism>
<feature type="transmembrane region" description="Helical" evidence="1">
    <location>
        <begin position="122"/>
        <end position="144"/>
    </location>
</feature>
<evidence type="ECO:0000313" key="2">
    <source>
        <dbReference type="EMBL" id="KAK6502830.1"/>
    </source>
</evidence>
<keyword evidence="1" id="KW-1133">Transmembrane helix</keyword>
<keyword evidence="1" id="KW-0472">Membrane</keyword>
<evidence type="ECO:0000256" key="1">
    <source>
        <dbReference type="SAM" id="Phobius"/>
    </source>
</evidence>